<dbReference type="AlphaFoldDB" id="A0A7X5HUE4"/>
<dbReference type="InterPro" id="IPR013166">
    <property type="entry name" value="Citrate_lyase_ligase_C"/>
</dbReference>
<proteinExistence type="predicted"/>
<keyword evidence="6" id="KW-1185">Reference proteome</keyword>
<reference evidence="5 6" key="1">
    <citation type="submission" date="2020-01" db="EMBL/GenBank/DDBJ databases">
        <title>Anaeroalcalibacter tamaniensis gen. nov., sp. nov., moderately halophilic strictly anaerobic fermenter bacterium from mud volcano of Taman peninsula.</title>
        <authorList>
            <person name="Frolova A."/>
            <person name="Merkel A.Y."/>
            <person name="Slobodkin A.I."/>
        </authorList>
    </citation>
    <scope>NUCLEOTIDE SEQUENCE [LARGE SCALE GENOMIC DNA]</scope>
    <source>
        <strain evidence="5 6">F-3ap</strain>
    </source>
</reference>
<dbReference type="Gene3D" id="3.40.630.30">
    <property type="match status" value="1"/>
</dbReference>
<gene>
    <name evidence="5" type="primary">citC</name>
    <name evidence="5" type="ORF">GXN74_03620</name>
</gene>
<organism evidence="5 6">
    <name type="scientific">Anaerotalea alkaliphila</name>
    <dbReference type="NCBI Taxonomy" id="2662126"/>
    <lineage>
        <taxon>Bacteria</taxon>
        <taxon>Bacillati</taxon>
        <taxon>Bacillota</taxon>
        <taxon>Clostridia</taxon>
        <taxon>Eubacteriales</taxon>
        <taxon>Anaerotalea</taxon>
    </lineage>
</organism>
<dbReference type="Pfam" id="PF08218">
    <property type="entry name" value="Citrate_ly_lig"/>
    <property type="match status" value="1"/>
</dbReference>
<dbReference type="Proteomes" id="UP000461585">
    <property type="component" value="Unassembled WGS sequence"/>
</dbReference>
<evidence type="ECO:0000256" key="3">
    <source>
        <dbReference type="PIRNR" id="PIRNR005751"/>
    </source>
</evidence>
<keyword evidence="2 3" id="KW-0067">ATP-binding</keyword>
<evidence type="ECO:0000313" key="5">
    <source>
        <dbReference type="EMBL" id="NDL66834.1"/>
    </source>
</evidence>
<dbReference type="InterPro" id="IPR014729">
    <property type="entry name" value="Rossmann-like_a/b/a_fold"/>
</dbReference>
<dbReference type="EC" id="6.2.1.22" evidence="3"/>
<dbReference type="InterPro" id="IPR005216">
    <property type="entry name" value="Citrate_lyase_ligase"/>
</dbReference>
<dbReference type="GO" id="GO:0008771">
    <property type="term" value="F:[citrate (pro-3S)-lyase] ligase activity"/>
    <property type="evidence" value="ECO:0007669"/>
    <property type="project" value="UniProtKB-EC"/>
</dbReference>
<comment type="function">
    <text evidence="3">Acetylation of prosthetic group (2-(5''-phosphoribosyl)-3'-dephosphocoenzyme-A) of the gamma subunit of citrate lyase.</text>
</comment>
<sequence length="336" mass="38031">MHMKSEKEEVLRFLDGQGIGFEEDVEYTMVLEEGEKVVGTGSLNRNVLKCIAVDGEHRSMGLMNRIVGHLIQEAYQRGETHLFVYTKPSNEVLFTQLGFHKIISLHDEVLLLENSGDGFSDYLKALGGCKVEGERIASIVVNCNPFTKGHRHLIEKAAVENDWLHVFVVWEGKSLFPSDVRHALVEEGTKDIRNVTVHRGKDYIISAATFPSYFLKEGQDAVEIHGKLDLCLFAAFIAPALGITRRYVGEEPYCPVTKKYNEIMKEILPAYGIEVCEIPRLSADGDAISASKVRRLIRRDDYMSLWRIVPETTYRFLLSEEGRKIAATIKESQSRH</sequence>
<dbReference type="Gene3D" id="3.40.50.620">
    <property type="entry name" value="HUPs"/>
    <property type="match status" value="1"/>
</dbReference>
<keyword evidence="3 5" id="KW-0436">Ligase</keyword>
<comment type="catalytic activity">
    <reaction evidence="3">
        <text>holo-[citrate lyase ACP] + acetate + ATP = acetyl-[citrate lyase ACP] + AMP + diphosphate</text>
        <dbReference type="Rhea" id="RHEA:23788"/>
        <dbReference type="Rhea" id="RHEA-COMP:10158"/>
        <dbReference type="Rhea" id="RHEA-COMP:13710"/>
        <dbReference type="ChEBI" id="CHEBI:30089"/>
        <dbReference type="ChEBI" id="CHEBI:30616"/>
        <dbReference type="ChEBI" id="CHEBI:33019"/>
        <dbReference type="ChEBI" id="CHEBI:82683"/>
        <dbReference type="ChEBI" id="CHEBI:137976"/>
        <dbReference type="ChEBI" id="CHEBI:456215"/>
        <dbReference type="EC" id="6.2.1.22"/>
    </reaction>
</comment>
<dbReference type="GO" id="GO:0016829">
    <property type="term" value="F:lyase activity"/>
    <property type="evidence" value="ECO:0007669"/>
    <property type="project" value="UniProtKB-KW"/>
</dbReference>
<evidence type="ECO:0000313" key="6">
    <source>
        <dbReference type="Proteomes" id="UP000461585"/>
    </source>
</evidence>
<evidence type="ECO:0000256" key="1">
    <source>
        <dbReference type="ARBA" id="ARBA00022741"/>
    </source>
</evidence>
<name>A0A7X5HUE4_9FIRM</name>
<keyword evidence="5" id="KW-0456">Lyase</keyword>
<dbReference type="EMBL" id="JAAEEH010000006">
    <property type="protein sequence ID" value="NDL66834.1"/>
    <property type="molecule type" value="Genomic_DNA"/>
</dbReference>
<dbReference type="SUPFAM" id="SSF55729">
    <property type="entry name" value="Acyl-CoA N-acyltransferases (Nat)"/>
    <property type="match status" value="1"/>
</dbReference>
<comment type="caution">
    <text evidence="5">The sequence shown here is derived from an EMBL/GenBank/DDBJ whole genome shotgun (WGS) entry which is preliminary data.</text>
</comment>
<keyword evidence="1 3" id="KW-0547">Nucleotide-binding</keyword>
<dbReference type="GO" id="GO:0005524">
    <property type="term" value="F:ATP binding"/>
    <property type="evidence" value="ECO:0007669"/>
    <property type="project" value="UniProtKB-UniRule"/>
</dbReference>
<evidence type="ECO:0000256" key="2">
    <source>
        <dbReference type="ARBA" id="ARBA00022840"/>
    </source>
</evidence>
<dbReference type="Pfam" id="PF00583">
    <property type="entry name" value="Acetyltransf_1"/>
    <property type="match status" value="1"/>
</dbReference>
<dbReference type="PROSITE" id="PS51186">
    <property type="entry name" value="GNAT"/>
    <property type="match status" value="1"/>
</dbReference>
<dbReference type="GO" id="GO:0016747">
    <property type="term" value="F:acyltransferase activity, transferring groups other than amino-acyl groups"/>
    <property type="evidence" value="ECO:0007669"/>
    <property type="project" value="InterPro"/>
</dbReference>
<dbReference type="PANTHER" id="PTHR40599">
    <property type="entry name" value="[CITRATE [PRO-3S]-LYASE] LIGASE"/>
    <property type="match status" value="1"/>
</dbReference>
<feature type="domain" description="N-acetyltransferase" evidence="4">
    <location>
        <begin position="1"/>
        <end position="117"/>
    </location>
</feature>
<evidence type="ECO:0000259" key="4">
    <source>
        <dbReference type="PROSITE" id="PS51186"/>
    </source>
</evidence>
<dbReference type="PIRSF" id="PIRSF005751">
    <property type="entry name" value="Acet_citr_lig"/>
    <property type="match status" value="1"/>
</dbReference>
<dbReference type="InterPro" id="IPR016181">
    <property type="entry name" value="Acyl_CoA_acyltransferase"/>
</dbReference>
<dbReference type="InterPro" id="IPR000182">
    <property type="entry name" value="GNAT_dom"/>
</dbReference>
<dbReference type="NCBIfam" id="TIGR00124">
    <property type="entry name" value="cit_ly_ligase"/>
    <property type="match status" value="1"/>
</dbReference>
<dbReference type="PANTHER" id="PTHR40599:SF1">
    <property type="entry name" value="[CITRATE [PRO-3S]-LYASE] LIGASE"/>
    <property type="match status" value="1"/>
</dbReference>
<accession>A0A7X5HUE4</accession>
<protein>
    <recommendedName>
        <fullName evidence="3">[Citrate [pro-3S]-lyase] ligase</fullName>
        <ecNumber evidence="3">6.2.1.22</ecNumber>
    </recommendedName>
</protein>
<dbReference type="SUPFAM" id="SSF52374">
    <property type="entry name" value="Nucleotidylyl transferase"/>
    <property type="match status" value="1"/>
</dbReference>
<dbReference type="SMART" id="SM00764">
    <property type="entry name" value="Citrate_ly_lig"/>
    <property type="match status" value="1"/>
</dbReference>